<feature type="domain" description="PROP1-like PPR" evidence="3">
    <location>
        <begin position="678"/>
        <end position="838"/>
    </location>
</feature>
<feature type="repeat" description="PPR" evidence="2">
    <location>
        <begin position="489"/>
        <end position="523"/>
    </location>
</feature>
<feature type="repeat" description="PPR" evidence="2">
    <location>
        <begin position="524"/>
        <end position="558"/>
    </location>
</feature>
<dbReference type="InterPro" id="IPR033443">
    <property type="entry name" value="PROP1-like_PPR_dom"/>
</dbReference>
<dbReference type="InterPro" id="IPR002885">
    <property type="entry name" value="PPR_rpt"/>
</dbReference>
<feature type="repeat" description="PPR" evidence="2">
    <location>
        <begin position="674"/>
        <end position="708"/>
    </location>
</feature>
<feature type="repeat" description="PPR" evidence="2">
    <location>
        <begin position="814"/>
        <end position="848"/>
    </location>
</feature>
<proteinExistence type="predicted"/>
<dbReference type="Pfam" id="PF01535">
    <property type="entry name" value="PPR"/>
    <property type="match status" value="1"/>
</dbReference>
<dbReference type="Proteomes" id="UP000636800">
    <property type="component" value="Chromosome 12"/>
</dbReference>
<dbReference type="Pfam" id="PF17177">
    <property type="entry name" value="PPR_long"/>
    <property type="match status" value="1"/>
</dbReference>
<evidence type="ECO:0000313" key="4">
    <source>
        <dbReference type="EMBL" id="KAG0456955.1"/>
    </source>
</evidence>
<dbReference type="FunFam" id="1.25.40.10:FF:000678">
    <property type="entry name" value="Pentatricopeptide repeat-containing protein MRL1 chloroplastic"/>
    <property type="match status" value="1"/>
</dbReference>
<comment type="caution">
    <text evidence="4">The sequence shown here is derived from an EMBL/GenBank/DDBJ whole genome shotgun (WGS) entry which is preliminary data.</text>
</comment>
<keyword evidence="5" id="KW-1185">Reference proteome</keyword>
<name>A0A835UD99_VANPL</name>
<reference evidence="4 5" key="1">
    <citation type="journal article" date="2020" name="Nat. Food">
        <title>A phased Vanilla planifolia genome enables genetic improvement of flavour and production.</title>
        <authorList>
            <person name="Hasing T."/>
            <person name="Tang H."/>
            <person name="Brym M."/>
            <person name="Khazi F."/>
            <person name="Huang T."/>
            <person name="Chambers A.H."/>
        </authorList>
    </citation>
    <scope>NUCLEOTIDE SEQUENCE [LARGE SCALE GENOMIC DNA]</scope>
    <source>
        <tissue evidence="4">Leaf</tissue>
    </source>
</reference>
<keyword evidence="1" id="KW-0677">Repeat</keyword>
<dbReference type="PROSITE" id="PS51375">
    <property type="entry name" value="PPR"/>
    <property type="match status" value="7"/>
</dbReference>
<organism evidence="4 5">
    <name type="scientific">Vanilla planifolia</name>
    <name type="common">Vanilla</name>
    <dbReference type="NCBI Taxonomy" id="51239"/>
    <lineage>
        <taxon>Eukaryota</taxon>
        <taxon>Viridiplantae</taxon>
        <taxon>Streptophyta</taxon>
        <taxon>Embryophyta</taxon>
        <taxon>Tracheophyta</taxon>
        <taxon>Spermatophyta</taxon>
        <taxon>Magnoliopsida</taxon>
        <taxon>Liliopsida</taxon>
        <taxon>Asparagales</taxon>
        <taxon>Orchidaceae</taxon>
        <taxon>Vanilloideae</taxon>
        <taxon>Vanilleae</taxon>
        <taxon>Vanilla</taxon>
    </lineage>
</organism>
<feature type="repeat" description="PPR" evidence="2">
    <location>
        <begin position="559"/>
        <end position="589"/>
    </location>
</feature>
<protein>
    <recommendedName>
        <fullName evidence="3">PROP1-like PPR domain-containing protein</fullName>
    </recommendedName>
</protein>
<evidence type="ECO:0000256" key="2">
    <source>
        <dbReference type="PROSITE-ProRule" id="PRU00708"/>
    </source>
</evidence>
<dbReference type="FunFam" id="1.25.40.10:FF:000542">
    <property type="entry name" value="Pentatricopeptide repeat-containing protein MRL1, chloroplastic isoform X1"/>
    <property type="match status" value="1"/>
</dbReference>
<feature type="repeat" description="PPR" evidence="2">
    <location>
        <begin position="744"/>
        <end position="778"/>
    </location>
</feature>
<dbReference type="AlphaFoldDB" id="A0A835UD99"/>
<evidence type="ECO:0000259" key="3">
    <source>
        <dbReference type="Pfam" id="PF17177"/>
    </source>
</evidence>
<accession>A0A835UD99</accession>
<evidence type="ECO:0000313" key="5">
    <source>
        <dbReference type="Proteomes" id="UP000636800"/>
    </source>
</evidence>
<dbReference type="NCBIfam" id="TIGR00756">
    <property type="entry name" value="PPR"/>
    <property type="match status" value="6"/>
</dbReference>
<evidence type="ECO:0000256" key="1">
    <source>
        <dbReference type="ARBA" id="ARBA00022737"/>
    </source>
</evidence>
<dbReference type="Gene3D" id="1.25.40.10">
    <property type="entry name" value="Tetratricopeptide repeat domain"/>
    <property type="match status" value="3"/>
</dbReference>
<sequence>MDLSFSAIPQIRISSAYSPSSQCLTSSRREFFGSGNQPWLQGLRYRTILGKLGFHIETARCATFLDSVFESSILVMSATAAAFIAVPLAILDSEGRKNSKNKCSEMENSDVLARGEWHENTNSAKNQCTWKQLSRTEAISRKPCNDEGMTVVSRVPLIISSMKDDTLVSKDREMLNYHKALSYQNVSRNELHIVQMFALFQIINMLSKNGFDESNACLIVGKIKSTIRNSHVFDKKDFISGKRGKVLVYSYLQSFRPPPISSFFVISLRRKATVDSKSYYHWGHQHIAGRNEIPVTGYNGIYDRSAKENTYYCTEQIAKRSLTCFYGISKKPLSLSFQSKSEYCDTRHSLKRVLALQKNSSKYTERRVLVTCNKQTSSTKDNGIENGPSSTSDIGKTTMWKTASHLSGSLQPNGSVVKDSSNLENFLKIYDCLLKDARLKDCIDLLEIMERKGLLDMDKVHHTRFLNACKSQKAVKEAFCFCKLIKNPRLSTFNMLLSVCANAQDFDGAFEVMLLMKEAGLKPDCKLYTTLISTCGKCGKVDAMFEVFHEMVNAGVDPNVNTYGALIDGCARAGQVAKAFGVYGIMRSKLNLALLAIECATRSSCIQCIDYCMWRSGAVDRAFDVLAEMRSEPTSIDPDEFTIGALVKTCIQCGQAQRAREVYKMLHLYNIKGTPDVYTIAVNSCSQNGDLEFALKIYDDMKQNGVEPDEMFLSTIIDVAGHAQNVDAAFGILKDARNKGILVGNMTYSSLMGACCNAKNWEKAFELYEEIKAIKLLPTVSTLNALVTSLCDGDQLPKCIEVLDEMTELGVLPNIVTYSVLIVACEKKDEAELGFTLFSKAKREGILPNLIICRCLTGLCLRSYLKACSRGEPIVSFNSGKPQIDSIWTSRAIMVYHETISSGVIPTIEVFSQVLGCLQFPHDSVLRNRFIENLGINSDASRCSNIFLYLHGFGEYDTRSFSMLEEAASLQVVQRVSFKESPIVLDARKLLKHTVEVYILMILKGLKHRLAAGAKLPSITILLPIEKTMFESPKGERTVYIATRVGQAVGSLLRRLRLSYQDDESHGKIRIDSLTLRRWFKPKLPSTSVSGNSGEMILNSAQLAKGIAEQQRNIRSSNLSL</sequence>
<dbReference type="OrthoDB" id="433924at2759"/>
<dbReference type="EMBL" id="JADCNL010000012">
    <property type="protein sequence ID" value="KAG0456955.1"/>
    <property type="molecule type" value="Genomic_DNA"/>
</dbReference>
<dbReference type="InterPro" id="IPR011990">
    <property type="entry name" value="TPR-like_helical_dom_sf"/>
</dbReference>
<gene>
    <name evidence="4" type="ORF">HPP92_022112</name>
</gene>
<dbReference type="PANTHER" id="PTHR47935:SF1">
    <property type="entry name" value="PENTATRICOPEPTIDE REPEAT-CONTAINING PROTEIN MRL1, CHLOROPLASTIC"/>
    <property type="match status" value="1"/>
</dbReference>
<dbReference type="Pfam" id="PF13041">
    <property type="entry name" value="PPR_2"/>
    <property type="match status" value="1"/>
</dbReference>
<feature type="repeat" description="PPR" evidence="2">
    <location>
        <begin position="779"/>
        <end position="813"/>
    </location>
</feature>
<dbReference type="PANTHER" id="PTHR47935">
    <property type="entry name" value="PENTATRICOPEPTIDE REPEAT-CONTAINING PROTEIN MRL1, CHLOROPLASTIC"/>
    <property type="match status" value="1"/>
</dbReference>
<dbReference type="InterPro" id="IPR053303">
    <property type="entry name" value="Chloroplast_PPR"/>
</dbReference>